<dbReference type="EMBL" id="PFCB01000031">
    <property type="protein sequence ID" value="PIR74013.1"/>
    <property type="molecule type" value="Genomic_DNA"/>
</dbReference>
<dbReference type="Pfam" id="PF00535">
    <property type="entry name" value="Glycos_transf_2"/>
    <property type="match status" value="1"/>
</dbReference>
<dbReference type="AlphaFoldDB" id="A0A2H0TPC5"/>
<dbReference type="CDD" id="cd00761">
    <property type="entry name" value="Glyco_tranf_GTA_type"/>
    <property type="match status" value="1"/>
</dbReference>
<gene>
    <name evidence="2" type="ORF">COU35_04710</name>
</gene>
<dbReference type="PANTHER" id="PTHR43685:SF2">
    <property type="entry name" value="GLYCOSYLTRANSFERASE 2-LIKE DOMAIN-CONTAINING PROTEIN"/>
    <property type="match status" value="1"/>
</dbReference>
<dbReference type="SUPFAM" id="SSF53448">
    <property type="entry name" value="Nucleotide-diphospho-sugar transferases"/>
    <property type="match status" value="1"/>
</dbReference>
<comment type="caution">
    <text evidence="2">The sequence shown here is derived from an EMBL/GenBank/DDBJ whole genome shotgun (WGS) entry which is preliminary data.</text>
</comment>
<sequence>MAVKPILDNAQSVTYYMNDLISIIIPVYNHADALERARASIAKQSYANIEVIVVDDGSDVPVTVDADGMTVVRQENAGAPAARNKGFALSKGAFVIFWDADITAEAEMLEKMHHVLQLHPEAAYAYSNFCFGERKMPAKVFDIEALKITNYITSTSLIRRESVIPWDETLHRFQDWDVWLTMAEQGSKGIWIPEYLFTIEPRGHGGISTWLPSFAYKPPWRWFPGIHKQVIAYEKARSVIEKKHSL</sequence>
<dbReference type="InterPro" id="IPR001173">
    <property type="entry name" value="Glyco_trans_2-like"/>
</dbReference>
<evidence type="ECO:0000313" key="3">
    <source>
        <dbReference type="Proteomes" id="UP000230154"/>
    </source>
</evidence>
<dbReference type="PANTHER" id="PTHR43685">
    <property type="entry name" value="GLYCOSYLTRANSFERASE"/>
    <property type="match status" value="1"/>
</dbReference>
<name>A0A2H0TPC5_9BACT</name>
<reference evidence="3" key="1">
    <citation type="submission" date="2017-09" db="EMBL/GenBank/DDBJ databases">
        <title>Depth-based differentiation of microbial function through sediment-hosted aquifers and enrichment of novel symbionts in the deep terrestrial subsurface.</title>
        <authorList>
            <person name="Probst A.J."/>
            <person name="Ladd B."/>
            <person name="Jarett J.K."/>
            <person name="Geller-Mcgrath D.E."/>
            <person name="Sieber C.M.K."/>
            <person name="Emerson J.B."/>
            <person name="Anantharaman K."/>
            <person name="Thomas B.C."/>
            <person name="Malmstrom R."/>
            <person name="Stieglmeier M."/>
            <person name="Klingl A."/>
            <person name="Woyke T."/>
            <person name="Ryan C.M."/>
            <person name="Banfield J.F."/>
        </authorList>
    </citation>
    <scope>NUCLEOTIDE SEQUENCE [LARGE SCALE GENOMIC DNA]</scope>
</reference>
<proteinExistence type="predicted"/>
<dbReference type="Gene3D" id="3.90.550.10">
    <property type="entry name" value="Spore Coat Polysaccharide Biosynthesis Protein SpsA, Chain A"/>
    <property type="match status" value="1"/>
</dbReference>
<organism evidence="2 3">
    <name type="scientific">Candidatus Magasanikbacteria bacterium CG10_big_fil_rev_8_21_14_0_10_47_10</name>
    <dbReference type="NCBI Taxonomy" id="1974652"/>
    <lineage>
        <taxon>Bacteria</taxon>
        <taxon>Candidatus Magasanikiibacteriota</taxon>
    </lineage>
</organism>
<dbReference type="InterPro" id="IPR029044">
    <property type="entry name" value="Nucleotide-diphossugar_trans"/>
</dbReference>
<dbReference type="InterPro" id="IPR050834">
    <property type="entry name" value="Glycosyltransf_2"/>
</dbReference>
<protein>
    <recommendedName>
        <fullName evidence="1">Glycosyltransferase 2-like domain-containing protein</fullName>
    </recommendedName>
</protein>
<accession>A0A2H0TPC5</accession>
<dbReference type="Proteomes" id="UP000230154">
    <property type="component" value="Unassembled WGS sequence"/>
</dbReference>
<evidence type="ECO:0000313" key="2">
    <source>
        <dbReference type="EMBL" id="PIR74013.1"/>
    </source>
</evidence>
<feature type="domain" description="Glycosyltransferase 2-like" evidence="1">
    <location>
        <begin position="22"/>
        <end position="127"/>
    </location>
</feature>
<evidence type="ECO:0000259" key="1">
    <source>
        <dbReference type="Pfam" id="PF00535"/>
    </source>
</evidence>